<comment type="caution">
    <text evidence="1">The sequence shown here is derived from an EMBL/GenBank/DDBJ whole genome shotgun (WGS) entry which is preliminary data.</text>
</comment>
<protein>
    <submittedName>
        <fullName evidence="1">Uncharacterized protein</fullName>
    </submittedName>
</protein>
<dbReference type="RefSeq" id="WP_093933018.1">
    <property type="nucleotide sequence ID" value="NZ_NMQT01000022.1"/>
</dbReference>
<dbReference type="AlphaFoldDB" id="A0A229SG00"/>
<proteinExistence type="predicted"/>
<evidence type="ECO:0000313" key="2">
    <source>
        <dbReference type="Proteomes" id="UP000215223"/>
    </source>
</evidence>
<dbReference type="OrthoDB" id="3637494at2"/>
<gene>
    <name evidence="1" type="ORF">CFP71_07065</name>
</gene>
<reference evidence="1 2" key="1">
    <citation type="submission" date="2017-07" db="EMBL/GenBank/DDBJ databases">
        <title>Amycolatopsis thailandensis Genome sequencing and assembly.</title>
        <authorList>
            <person name="Kaur N."/>
            <person name="Mayilraj S."/>
        </authorList>
    </citation>
    <scope>NUCLEOTIDE SEQUENCE [LARGE SCALE GENOMIC DNA]</scope>
    <source>
        <strain evidence="1 2">JCM 16380</strain>
    </source>
</reference>
<sequence length="151" mass="16548">MTDFDTGIGDLAERLVTATRTGDHDYVADVLAKLAADDPRTRASALLRDLVDTGAGMIRARTREDNDALYTFDVTTEHDEPVHVDIVPPAPRAALRALAASLNRDAVDRDIHAVLATRGTPDEVVTVLVQCLLWTLELRDTRTPAVRLNCF</sequence>
<accession>A0A229SG00</accession>
<evidence type="ECO:0000313" key="1">
    <source>
        <dbReference type="EMBL" id="OXM57574.1"/>
    </source>
</evidence>
<dbReference type="Proteomes" id="UP000215223">
    <property type="component" value="Unassembled WGS sequence"/>
</dbReference>
<keyword evidence="2" id="KW-1185">Reference proteome</keyword>
<organism evidence="1 2">
    <name type="scientific">Amycolatopsis thailandensis</name>
    <dbReference type="NCBI Taxonomy" id="589330"/>
    <lineage>
        <taxon>Bacteria</taxon>
        <taxon>Bacillati</taxon>
        <taxon>Actinomycetota</taxon>
        <taxon>Actinomycetes</taxon>
        <taxon>Pseudonocardiales</taxon>
        <taxon>Pseudonocardiaceae</taxon>
        <taxon>Amycolatopsis</taxon>
    </lineage>
</organism>
<dbReference type="EMBL" id="NMQT01000022">
    <property type="protein sequence ID" value="OXM57574.1"/>
    <property type="molecule type" value="Genomic_DNA"/>
</dbReference>
<name>A0A229SG00_9PSEU</name>